<evidence type="ECO:0000313" key="11">
    <source>
        <dbReference type="EMBL" id="MFB9212947.1"/>
    </source>
</evidence>
<keyword evidence="12" id="KW-1185">Reference proteome</keyword>
<dbReference type="InterPro" id="IPR003593">
    <property type="entry name" value="AAA+_ATPase"/>
</dbReference>
<evidence type="ECO:0000256" key="4">
    <source>
        <dbReference type="ARBA" id="ARBA00022496"/>
    </source>
</evidence>
<gene>
    <name evidence="11" type="ORF">ACFFUR_14120</name>
</gene>
<dbReference type="Proteomes" id="UP001589654">
    <property type="component" value="Unassembled WGS sequence"/>
</dbReference>
<dbReference type="InterPro" id="IPR003439">
    <property type="entry name" value="ABC_transporter-like_ATP-bd"/>
</dbReference>
<evidence type="ECO:0000313" key="12">
    <source>
        <dbReference type="Proteomes" id="UP001589654"/>
    </source>
</evidence>
<evidence type="ECO:0000256" key="2">
    <source>
        <dbReference type="ARBA" id="ARBA00022448"/>
    </source>
</evidence>
<proteinExistence type="predicted"/>
<dbReference type="InterPro" id="IPR027417">
    <property type="entry name" value="P-loop_NTPase"/>
</dbReference>
<sequence length="336" mass="37306">MDQNKTILTGKGISIGYKKNNKTIEVAGPLSFDLKKGKLTCLLGPNGVGKSTLIRSIMGQIPCLAGEVLFREKPIQEHSAKSLARQMSVVLTDKITAGNLTVGQLVSLGRTPFTNWLGDLTTGDKKAITQAMEATKTLYLRDYLISEISDGQLQKVMIARALAQDGDLIILDEPTAHLDLINRYEIMHLLREITQQQNKTILVVTHDLDIAIDSADELWLMQCGEPLICGCPEDLILSGEINRLLPNQKLIFDPNSGKIRSTKVKKYPNVIGPEPYSSWLKQALSKNNIPLPQDYSIYIKTTPLQFKLQKGDQTLFSKDQIASLIEILKGLPQRKD</sequence>
<dbReference type="PANTHER" id="PTHR42771:SF3">
    <property type="entry name" value="PETROBACTIN IMPORT ATP-BINDING PROTEIN YCLP"/>
    <property type="match status" value="1"/>
</dbReference>
<keyword evidence="3" id="KW-1003">Cell membrane</keyword>
<organism evidence="11 12">
    <name type="scientific">Echinicola jeungdonensis</name>
    <dbReference type="NCBI Taxonomy" id="709343"/>
    <lineage>
        <taxon>Bacteria</taxon>
        <taxon>Pseudomonadati</taxon>
        <taxon>Bacteroidota</taxon>
        <taxon>Cytophagia</taxon>
        <taxon>Cytophagales</taxon>
        <taxon>Cyclobacteriaceae</taxon>
        <taxon>Echinicola</taxon>
    </lineage>
</organism>
<reference evidence="11 12" key="1">
    <citation type="submission" date="2024-09" db="EMBL/GenBank/DDBJ databases">
        <authorList>
            <person name="Sun Q."/>
            <person name="Mori K."/>
        </authorList>
    </citation>
    <scope>NUCLEOTIDE SEQUENCE [LARGE SCALE GENOMIC DNA]</scope>
    <source>
        <strain evidence="11 12">CECT 7682</strain>
    </source>
</reference>
<feature type="domain" description="ABC transporter" evidence="10">
    <location>
        <begin position="10"/>
        <end position="248"/>
    </location>
</feature>
<dbReference type="SMART" id="SM00382">
    <property type="entry name" value="AAA"/>
    <property type="match status" value="1"/>
</dbReference>
<accession>A0ABV5J8Y0</accession>
<dbReference type="InterPro" id="IPR051535">
    <property type="entry name" value="Siderophore_ABC-ATPase"/>
</dbReference>
<dbReference type="Gene3D" id="3.40.50.300">
    <property type="entry name" value="P-loop containing nucleotide triphosphate hydrolases"/>
    <property type="match status" value="1"/>
</dbReference>
<dbReference type="PROSITE" id="PS50893">
    <property type="entry name" value="ABC_TRANSPORTER_2"/>
    <property type="match status" value="1"/>
</dbReference>
<evidence type="ECO:0000256" key="6">
    <source>
        <dbReference type="ARBA" id="ARBA00022840"/>
    </source>
</evidence>
<keyword evidence="6 11" id="KW-0067">ATP-binding</keyword>
<keyword evidence="5" id="KW-0547">Nucleotide-binding</keyword>
<dbReference type="CDD" id="cd03214">
    <property type="entry name" value="ABC_Iron-Siderophores_B12_Hemin"/>
    <property type="match status" value="1"/>
</dbReference>
<protein>
    <submittedName>
        <fullName evidence="11">ABC transporter ATP-binding protein</fullName>
    </submittedName>
</protein>
<dbReference type="EMBL" id="JBHMEW010000065">
    <property type="protein sequence ID" value="MFB9212947.1"/>
    <property type="molecule type" value="Genomic_DNA"/>
</dbReference>
<keyword evidence="7" id="KW-0408">Iron</keyword>
<dbReference type="SUPFAM" id="SSF52540">
    <property type="entry name" value="P-loop containing nucleoside triphosphate hydrolases"/>
    <property type="match status" value="1"/>
</dbReference>
<dbReference type="GO" id="GO:0005524">
    <property type="term" value="F:ATP binding"/>
    <property type="evidence" value="ECO:0007669"/>
    <property type="project" value="UniProtKB-KW"/>
</dbReference>
<dbReference type="PANTHER" id="PTHR42771">
    <property type="entry name" value="IRON(3+)-HYDROXAMATE IMPORT ATP-BINDING PROTEIN FHUC"/>
    <property type="match status" value="1"/>
</dbReference>
<keyword evidence="9" id="KW-0472">Membrane</keyword>
<evidence type="ECO:0000256" key="3">
    <source>
        <dbReference type="ARBA" id="ARBA00022475"/>
    </source>
</evidence>
<dbReference type="Pfam" id="PF00005">
    <property type="entry name" value="ABC_tran"/>
    <property type="match status" value="1"/>
</dbReference>
<comment type="subcellular location">
    <subcellularLocation>
        <location evidence="1">Cell membrane</location>
        <topology evidence="1">Peripheral membrane protein</topology>
    </subcellularLocation>
</comment>
<comment type="caution">
    <text evidence="11">The sequence shown here is derived from an EMBL/GenBank/DDBJ whole genome shotgun (WGS) entry which is preliminary data.</text>
</comment>
<evidence type="ECO:0000256" key="1">
    <source>
        <dbReference type="ARBA" id="ARBA00004202"/>
    </source>
</evidence>
<keyword evidence="4" id="KW-0410">Iron transport</keyword>
<evidence type="ECO:0000256" key="7">
    <source>
        <dbReference type="ARBA" id="ARBA00023004"/>
    </source>
</evidence>
<keyword evidence="2" id="KW-0813">Transport</keyword>
<evidence type="ECO:0000259" key="10">
    <source>
        <dbReference type="PROSITE" id="PS50893"/>
    </source>
</evidence>
<evidence type="ECO:0000256" key="9">
    <source>
        <dbReference type="ARBA" id="ARBA00023136"/>
    </source>
</evidence>
<dbReference type="RefSeq" id="WP_290248440.1">
    <property type="nucleotide sequence ID" value="NZ_JAUFQT010000001.1"/>
</dbReference>
<evidence type="ECO:0000256" key="8">
    <source>
        <dbReference type="ARBA" id="ARBA00023065"/>
    </source>
</evidence>
<keyword evidence="8" id="KW-0406">Ion transport</keyword>
<name>A0ABV5J8Y0_9BACT</name>
<evidence type="ECO:0000256" key="5">
    <source>
        <dbReference type="ARBA" id="ARBA00022741"/>
    </source>
</evidence>